<feature type="repeat" description="ANK" evidence="3">
    <location>
        <begin position="74"/>
        <end position="106"/>
    </location>
</feature>
<name>A0A8J4YL24_CHIOP</name>
<evidence type="ECO:0000313" key="4">
    <source>
        <dbReference type="EMBL" id="KAG0729085.1"/>
    </source>
</evidence>
<dbReference type="InterPro" id="IPR050776">
    <property type="entry name" value="Ank_Repeat/CDKN_Inhibitor"/>
</dbReference>
<dbReference type="PANTHER" id="PTHR24201">
    <property type="entry name" value="ANK_REP_REGION DOMAIN-CONTAINING PROTEIN"/>
    <property type="match status" value="1"/>
</dbReference>
<dbReference type="InterPro" id="IPR036770">
    <property type="entry name" value="Ankyrin_rpt-contain_sf"/>
</dbReference>
<dbReference type="PROSITE" id="PS50297">
    <property type="entry name" value="ANK_REP_REGION"/>
    <property type="match status" value="2"/>
</dbReference>
<reference evidence="4" key="1">
    <citation type="submission" date="2020-07" db="EMBL/GenBank/DDBJ databases">
        <title>The High-quality genome of the commercially important snow crab, Chionoecetes opilio.</title>
        <authorList>
            <person name="Jeong J.-H."/>
            <person name="Ryu S."/>
        </authorList>
    </citation>
    <scope>NUCLEOTIDE SEQUENCE</scope>
    <source>
        <strain evidence="4">MADBK_172401_WGS</strain>
        <tissue evidence="4">Digestive gland</tissue>
    </source>
</reference>
<proteinExistence type="predicted"/>
<dbReference type="SUPFAM" id="SSF48403">
    <property type="entry name" value="Ankyrin repeat"/>
    <property type="match status" value="1"/>
</dbReference>
<gene>
    <name evidence="4" type="primary">invs</name>
    <name evidence="4" type="ORF">GWK47_031047</name>
</gene>
<dbReference type="InterPro" id="IPR002110">
    <property type="entry name" value="Ankyrin_rpt"/>
</dbReference>
<dbReference type="Pfam" id="PF12796">
    <property type="entry name" value="Ank_2"/>
    <property type="match status" value="1"/>
</dbReference>
<evidence type="ECO:0000256" key="1">
    <source>
        <dbReference type="ARBA" id="ARBA00022737"/>
    </source>
</evidence>
<keyword evidence="1" id="KW-0677">Repeat</keyword>
<evidence type="ECO:0000313" key="5">
    <source>
        <dbReference type="Proteomes" id="UP000770661"/>
    </source>
</evidence>
<feature type="repeat" description="ANK" evidence="3">
    <location>
        <begin position="41"/>
        <end position="73"/>
    </location>
</feature>
<dbReference type="SMART" id="SM00248">
    <property type="entry name" value="ANK"/>
    <property type="match status" value="2"/>
</dbReference>
<sequence length="141" mass="14637">MAALTASVLNNFADLVMSLPLPSIETTIKQNPAVVDTTGYDGRTALQKAVMGGKLPVVRLLLQYGSDPNFRGKSGETAVHVACCRGLLNVLVVLLKHGGDPMVTDGAGRVAVHCAAIAGSLYDNTAPSGQLLFAWFLLGSG</sequence>
<dbReference type="AlphaFoldDB" id="A0A8J4YL24"/>
<dbReference type="PANTHER" id="PTHR24201:SF15">
    <property type="entry name" value="ANKYRIN REPEAT DOMAIN-CONTAINING PROTEIN 66"/>
    <property type="match status" value="1"/>
</dbReference>
<keyword evidence="5" id="KW-1185">Reference proteome</keyword>
<dbReference type="EMBL" id="JACEEZ010001542">
    <property type="protein sequence ID" value="KAG0729085.1"/>
    <property type="molecule type" value="Genomic_DNA"/>
</dbReference>
<organism evidence="4 5">
    <name type="scientific">Chionoecetes opilio</name>
    <name type="common">Atlantic snow crab</name>
    <name type="synonym">Cancer opilio</name>
    <dbReference type="NCBI Taxonomy" id="41210"/>
    <lineage>
        <taxon>Eukaryota</taxon>
        <taxon>Metazoa</taxon>
        <taxon>Ecdysozoa</taxon>
        <taxon>Arthropoda</taxon>
        <taxon>Crustacea</taxon>
        <taxon>Multicrustacea</taxon>
        <taxon>Malacostraca</taxon>
        <taxon>Eumalacostraca</taxon>
        <taxon>Eucarida</taxon>
        <taxon>Decapoda</taxon>
        <taxon>Pleocyemata</taxon>
        <taxon>Brachyura</taxon>
        <taxon>Eubrachyura</taxon>
        <taxon>Majoidea</taxon>
        <taxon>Majidae</taxon>
        <taxon>Chionoecetes</taxon>
    </lineage>
</organism>
<keyword evidence="2 3" id="KW-0040">ANK repeat</keyword>
<evidence type="ECO:0000256" key="3">
    <source>
        <dbReference type="PROSITE-ProRule" id="PRU00023"/>
    </source>
</evidence>
<dbReference type="Proteomes" id="UP000770661">
    <property type="component" value="Unassembled WGS sequence"/>
</dbReference>
<dbReference type="Gene3D" id="1.25.40.20">
    <property type="entry name" value="Ankyrin repeat-containing domain"/>
    <property type="match status" value="1"/>
</dbReference>
<comment type="caution">
    <text evidence="4">The sequence shown here is derived from an EMBL/GenBank/DDBJ whole genome shotgun (WGS) entry which is preliminary data.</text>
</comment>
<evidence type="ECO:0000256" key="2">
    <source>
        <dbReference type="ARBA" id="ARBA00023043"/>
    </source>
</evidence>
<dbReference type="OrthoDB" id="10254927at2759"/>
<dbReference type="PROSITE" id="PS50088">
    <property type="entry name" value="ANK_REPEAT"/>
    <property type="match status" value="2"/>
</dbReference>
<accession>A0A8J4YL24</accession>
<protein>
    <submittedName>
        <fullName evidence="4">Inversin</fullName>
    </submittedName>
</protein>